<proteinExistence type="predicted"/>
<dbReference type="EnsemblMetazoa" id="CJA42516.1">
    <property type="protein sequence ID" value="CJA42516.1"/>
    <property type="gene ID" value="WBGene00218364"/>
</dbReference>
<keyword evidence="2" id="KW-1185">Reference proteome</keyword>
<sequence length="74" mass="8596">MTFVPETFSSDCPSKIKIYCIISTLINLSSSKTFFILNFLNNETNTPLSAITRITRKRYYRFKKSTNSFKNSIL</sequence>
<evidence type="ECO:0000313" key="1">
    <source>
        <dbReference type="EnsemblMetazoa" id="CJA42516.1"/>
    </source>
</evidence>
<name>A0A8R1ISS0_CAEJA</name>
<reference evidence="1" key="2">
    <citation type="submission" date="2022-06" db="UniProtKB">
        <authorList>
            <consortium name="EnsemblMetazoa"/>
        </authorList>
    </citation>
    <scope>IDENTIFICATION</scope>
    <source>
        <strain evidence="1">DF5081</strain>
    </source>
</reference>
<protein>
    <submittedName>
        <fullName evidence="1">Uncharacterized protein</fullName>
    </submittedName>
</protein>
<accession>A0A8R1ISS0</accession>
<evidence type="ECO:0000313" key="2">
    <source>
        <dbReference type="Proteomes" id="UP000005237"/>
    </source>
</evidence>
<organism evidence="1 2">
    <name type="scientific">Caenorhabditis japonica</name>
    <dbReference type="NCBI Taxonomy" id="281687"/>
    <lineage>
        <taxon>Eukaryota</taxon>
        <taxon>Metazoa</taxon>
        <taxon>Ecdysozoa</taxon>
        <taxon>Nematoda</taxon>
        <taxon>Chromadorea</taxon>
        <taxon>Rhabditida</taxon>
        <taxon>Rhabditina</taxon>
        <taxon>Rhabditomorpha</taxon>
        <taxon>Rhabditoidea</taxon>
        <taxon>Rhabditidae</taxon>
        <taxon>Peloderinae</taxon>
        <taxon>Caenorhabditis</taxon>
    </lineage>
</organism>
<reference evidence="2" key="1">
    <citation type="submission" date="2010-08" db="EMBL/GenBank/DDBJ databases">
        <authorList>
            <consortium name="Caenorhabditis japonica Sequencing Consortium"/>
            <person name="Wilson R.K."/>
        </authorList>
    </citation>
    <scope>NUCLEOTIDE SEQUENCE [LARGE SCALE GENOMIC DNA]</scope>
    <source>
        <strain evidence="2">DF5081</strain>
    </source>
</reference>
<dbReference type="Proteomes" id="UP000005237">
    <property type="component" value="Unassembled WGS sequence"/>
</dbReference>
<dbReference type="AlphaFoldDB" id="A0A8R1ISS0"/>